<reference evidence="1 2" key="1">
    <citation type="submission" date="2018-04" db="EMBL/GenBank/DDBJ databases">
        <title>Genomic Encyclopedia of Archaeal and Bacterial Type Strains, Phase II (KMG-II): from individual species to whole genera.</title>
        <authorList>
            <person name="Goeker M."/>
        </authorList>
    </citation>
    <scope>NUCLEOTIDE SEQUENCE [LARGE SCALE GENOMIC DNA]</scope>
    <source>
        <strain evidence="1 2">DSM 5822</strain>
    </source>
</reference>
<accession>A0A2T5J448</accession>
<gene>
    <name evidence="1" type="ORF">C8N29_101346</name>
</gene>
<organism evidence="1 2">
    <name type="scientific">Agitococcus lubricus</name>
    <dbReference type="NCBI Taxonomy" id="1077255"/>
    <lineage>
        <taxon>Bacteria</taxon>
        <taxon>Pseudomonadati</taxon>
        <taxon>Pseudomonadota</taxon>
        <taxon>Gammaproteobacteria</taxon>
        <taxon>Moraxellales</taxon>
        <taxon>Moraxellaceae</taxon>
        <taxon>Agitococcus</taxon>
    </lineage>
</organism>
<dbReference type="OrthoDB" id="9801679at2"/>
<name>A0A2T5J448_9GAMM</name>
<protein>
    <recommendedName>
        <fullName evidence="3">Tail tube protein</fullName>
    </recommendedName>
</protein>
<comment type="caution">
    <text evidence="1">The sequence shown here is derived from an EMBL/GenBank/DDBJ whole genome shotgun (WGS) entry which is preliminary data.</text>
</comment>
<sequence length="121" mass="13443">MSEYVGAIVLELDGKEIDVANVSVTINAGRKLVKTMNRLRRAKGFTKTVKEVMLKVTAVIDPDNPVVWEDIEGAKISIENPDGTLRESYLECGSISVGKQYDTENEARIDIDMYALDHVVE</sequence>
<proteinExistence type="predicted"/>
<dbReference type="AlphaFoldDB" id="A0A2T5J448"/>
<dbReference type="EMBL" id="QAON01000001">
    <property type="protein sequence ID" value="PTQ91273.1"/>
    <property type="molecule type" value="Genomic_DNA"/>
</dbReference>
<evidence type="ECO:0000313" key="1">
    <source>
        <dbReference type="EMBL" id="PTQ91273.1"/>
    </source>
</evidence>
<dbReference type="Proteomes" id="UP000244223">
    <property type="component" value="Unassembled WGS sequence"/>
</dbReference>
<keyword evidence="2" id="KW-1185">Reference proteome</keyword>
<evidence type="ECO:0008006" key="3">
    <source>
        <dbReference type="Google" id="ProtNLM"/>
    </source>
</evidence>
<evidence type="ECO:0000313" key="2">
    <source>
        <dbReference type="Proteomes" id="UP000244223"/>
    </source>
</evidence>
<dbReference type="RefSeq" id="WP_107864287.1">
    <property type="nucleotide sequence ID" value="NZ_QAON01000001.1"/>
</dbReference>